<dbReference type="SUPFAM" id="SSF52047">
    <property type="entry name" value="RNI-like"/>
    <property type="match status" value="1"/>
</dbReference>
<dbReference type="GO" id="GO:0007015">
    <property type="term" value="P:actin filament organization"/>
    <property type="evidence" value="ECO:0007669"/>
    <property type="project" value="TreeGrafter"/>
</dbReference>
<dbReference type="GO" id="GO:0051694">
    <property type="term" value="P:pointed-end actin filament capping"/>
    <property type="evidence" value="ECO:0007669"/>
    <property type="project" value="InterPro"/>
</dbReference>
<comment type="subcellular location">
    <subcellularLocation>
        <location evidence="1">Cytoplasm</location>
        <location evidence="1">Cytoskeleton</location>
    </subcellularLocation>
</comment>
<dbReference type="Proteomes" id="UP000023152">
    <property type="component" value="Unassembled WGS sequence"/>
</dbReference>
<dbReference type="InterPro" id="IPR032675">
    <property type="entry name" value="LRR_dom_sf"/>
</dbReference>
<proteinExistence type="predicted"/>
<dbReference type="Gene3D" id="3.80.10.10">
    <property type="entry name" value="Ribonuclease Inhibitor"/>
    <property type="match status" value="1"/>
</dbReference>
<protein>
    <submittedName>
        <fullName evidence="6">Uncharacterized protein</fullName>
    </submittedName>
</protein>
<evidence type="ECO:0000256" key="1">
    <source>
        <dbReference type="ARBA" id="ARBA00004245"/>
    </source>
</evidence>
<gene>
    <name evidence="6" type="ORF">RFI_09467</name>
</gene>
<evidence type="ECO:0000256" key="3">
    <source>
        <dbReference type="ARBA" id="ARBA00023212"/>
    </source>
</evidence>
<evidence type="ECO:0000256" key="2">
    <source>
        <dbReference type="ARBA" id="ARBA00022490"/>
    </source>
</evidence>
<dbReference type="GO" id="GO:0005856">
    <property type="term" value="C:cytoskeleton"/>
    <property type="evidence" value="ECO:0007669"/>
    <property type="project" value="UniProtKB-SubCell"/>
</dbReference>
<evidence type="ECO:0000256" key="4">
    <source>
        <dbReference type="SAM" id="MobiDB-lite"/>
    </source>
</evidence>
<dbReference type="PANTHER" id="PTHR10901">
    <property type="entry name" value="TROPOMODULIN"/>
    <property type="match status" value="1"/>
</dbReference>
<dbReference type="OrthoDB" id="120976at2759"/>
<feature type="region of interest" description="Disordered" evidence="4">
    <location>
        <begin position="1"/>
        <end position="109"/>
    </location>
</feature>
<evidence type="ECO:0000313" key="6">
    <source>
        <dbReference type="EMBL" id="ETO27665.1"/>
    </source>
</evidence>
<feature type="compositionally biased region" description="Basic residues" evidence="4">
    <location>
        <begin position="36"/>
        <end position="54"/>
    </location>
</feature>
<dbReference type="PANTHER" id="PTHR10901:SF6">
    <property type="entry name" value="TROPOMODULIN, ISOFORM N"/>
    <property type="match status" value="1"/>
</dbReference>
<keyword evidence="5" id="KW-0472">Membrane</keyword>
<name>X6NN17_RETFI</name>
<keyword evidence="2" id="KW-0963">Cytoplasm</keyword>
<feature type="transmembrane region" description="Helical" evidence="5">
    <location>
        <begin position="295"/>
        <end position="317"/>
    </location>
</feature>
<dbReference type="AlphaFoldDB" id="X6NN17"/>
<keyword evidence="7" id="KW-1185">Reference proteome</keyword>
<keyword evidence="5" id="KW-0812">Transmembrane</keyword>
<dbReference type="GO" id="GO:0005523">
    <property type="term" value="F:tropomyosin binding"/>
    <property type="evidence" value="ECO:0007669"/>
    <property type="project" value="InterPro"/>
</dbReference>
<evidence type="ECO:0000256" key="5">
    <source>
        <dbReference type="SAM" id="Phobius"/>
    </source>
</evidence>
<organism evidence="6 7">
    <name type="scientific">Reticulomyxa filosa</name>
    <dbReference type="NCBI Taxonomy" id="46433"/>
    <lineage>
        <taxon>Eukaryota</taxon>
        <taxon>Sar</taxon>
        <taxon>Rhizaria</taxon>
        <taxon>Retaria</taxon>
        <taxon>Foraminifera</taxon>
        <taxon>Monothalamids</taxon>
        <taxon>Reticulomyxidae</taxon>
        <taxon>Reticulomyxa</taxon>
    </lineage>
</organism>
<accession>X6NN17</accession>
<comment type="caution">
    <text evidence="6">The sequence shown here is derived from an EMBL/GenBank/DDBJ whole genome shotgun (WGS) entry which is preliminary data.</text>
</comment>
<reference evidence="6 7" key="1">
    <citation type="journal article" date="2013" name="Curr. Biol.">
        <title>The Genome of the Foraminiferan Reticulomyxa filosa.</title>
        <authorList>
            <person name="Glockner G."/>
            <person name="Hulsmann N."/>
            <person name="Schleicher M."/>
            <person name="Noegel A.A."/>
            <person name="Eichinger L."/>
            <person name="Gallinger C."/>
            <person name="Pawlowski J."/>
            <person name="Sierra R."/>
            <person name="Euteneuer U."/>
            <person name="Pillet L."/>
            <person name="Moustafa A."/>
            <person name="Platzer M."/>
            <person name="Groth M."/>
            <person name="Szafranski K."/>
            <person name="Schliwa M."/>
        </authorList>
    </citation>
    <scope>NUCLEOTIDE SEQUENCE [LARGE SCALE GENOMIC DNA]</scope>
</reference>
<dbReference type="InterPro" id="IPR004934">
    <property type="entry name" value="TMOD"/>
</dbReference>
<sequence>MSLQSVTDIDTEVEEENVQRRGPHGPAMRLDGTQVMKRHVQMHARRRKRTRHKREFAELNSSEESDEKEAEEDEEDGMRHRTGPTDGQTASTKHSDIISTKTETETKKDSNGWDWDLLEMNNSNIFLLLDDKNRQLLQKIIAKAMVSIPTLTQVQMSNCGVDDFFLQCIVQNILSCDENKTDINISELWMPSNPIGDAGILQLCELVKHFEKLKVVKLQNNRKDISTKVCATLCDALEANHNIVKFEFRFRHFQERDRLDKVLWRNQERLRTLRLERKRSENELLIGRIVTVDFLFVYLFIYVHVCGDFFPIILFCFF</sequence>
<keyword evidence="3" id="KW-0206">Cytoskeleton</keyword>
<evidence type="ECO:0000313" key="7">
    <source>
        <dbReference type="Proteomes" id="UP000023152"/>
    </source>
</evidence>
<dbReference type="EMBL" id="ASPP01007115">
    <property type="protein sequence ID" value="ETO27665.1"/>
    <property type="molecule type" value="Genomic_DNA"/>
</dbReference>
<keyword evidence="5" id="KW-1133">Transmembrane helix</keyword>
<feature type="compositionally biased region" description="Acidic residues" evidence="4">
    <location>
        <begin position="61"/>
        <end position="76"/>
    </location>
</feature>